<dbReference type="EMBL" id="CP003923">
    <property type="protein sequence ID" value="AIC93551.1"/>
    <property type="molecule type" value="Genomic_DNA"/>
</dbReference>
<evidence type="ECO:0000256" key="2">
    <source>
        <dbReference type="ARBA" id="ARBA00023315"/>
    </source>
</evidence>
<dbReference type="GO" id="GO:0004315">
    <property type="term" value="F:3-oxoacyl-[acyl-carrier-protein] synthase activity"/>
    <property type="evidence" value="ECO:0007669"/>
    <property type="project" value="InterPro"/>
</dbReference>
<gene>
    <name evidence="5" type="ORF">BleG1_0943</name>
</gene>
<feature type="domain" description="Beta-ketoacyl-[acyl-carrier-protein] synthase III N-terminal" evidence="4">
    <location>
        <begin position="116"/>
        <end position="191"/>
    </location>
</feature>
<dbReference type="AlphaFoldDB" id="A0A060LQK3"/>
<feature type="domain" description="Beta-ketoacyl-[acyl-carrier-protein] synthase III C-terminal" evidence="3">
    <location>
        <begin position="246"/>
        <end position="334"/>
    </location>
</feature>
<dbReference type="OrthoDB" id="1704808at2"/>
<evidence type="ECO:0000259" key="3">
    <source>
        <dbReference type="Pfam" id="PF08541"/>
    </source>
</evidence>
<dbReference type="PANTHER" id="PTHR34069:SF2">
    <property type="entry name" value="BETA-KETOACYL-[ACYL-CARRIER-PROTEIN] SYNTHASE III"/>
    <property type="match status" value="1"/>
</dbReference>
<sequence>MSSVIVRNVAKYLPETVKNREEMRTHFASVGAQIDGLFDVGGRENHPYIQDYREETSVTMATKACEALLEKEGLTLEDVQGFFFVSDAPEYTVPSNAITIVNALGAGNDGAVKFVMDLNQNCTGLLSSFDMVSAYMKTRKDLKRCVLVSVFNSTHISHKENPATYGFLTDGSSALLLEKIDQKGKGILDSDTLIGSDGWELMSFPSAGYSKVFKEETSLRERTLRWDVGPAGWIPDKYMEVLPGLLERNGLAELDVDYFICSQFHEGLVKRTCELMESTMDKWLFVSRSYGYAGNASPGFAFEEGLRSGKFTEGKTIVWFSFGAGYTLSALLYRF</sequence>
<dbReference type="STRING" id="1246626.BleG1_0943"/>
<dbReference type="GO" id="GO:0006633">
    <property type="term" value="P:fatty acid biosynthetic process"/>
    <property type="evidence" value="ECO:0007669"/>
    <property type="project" value="InterPro"/>
</dbReference>
<keyword evidence="2" id="KW-0012">Acyltransferase</keyword>
<keyword evidence="6" id="KW-1185">Reference proteome</keyword>
<dbReference type="SUPFAM" id="SSF53901">
    <property type="entry name" value="Thiolase-like"/>
    <property type="match status" value="1"/>
</dbReference>
<dbReference type="InterPro" id="IPR013751">
    <property type="entry name" value="ACP_syn_III_N"/>
</dbReference>
<evidence type="ECO:0000313" key="5">
    <source>
        <dbReference type="EMBL" id="AIC93551.1"/>
    </source>
</evidence>
<dbReference type="KEGG" id="ble:BleG1_0943"/>
<evidence type="ECO:0000313" key="6">
    <source>
        <dbReference type="Proteomes" id="UP000027142"/>
    </source>
</evidence>
<evidence type="ECO:0000256" key="1">
    <source>
        <dbReference type="ARBA" id="ARBA00022679"/>
    </source>
</evidence>
<evidence type="ECO:0000259" key="4">
    <source>
        <dbReference type="Pfam" id="PF08545"/>
    </source>
</evidence>
<dbReference type="Proteomes" id="UP000027142">
    <property type="component" value="Chromosome"/>
</dbReference>
<keyword evidence="1" id="KW-0808">Transferase</keyword>
<protein>
    <submittedName>
        <fullName evidence="5">3-oxoacyl-[acyl-carrier-protein] synthase 3</fullName>
    </submittedName>
</protein>
<name>A0A060LQK3_9BACI</name>
<dbReference type="Pfam" id="PF08545">
    <property type="entry name" value="ACP_syn_III"/>
    <property type="match status" value="1"/>
</dbReference>
<dbReference type="PANTHER" id="PTHR34069">
    <property type="entry name" value="3-OXOACYL-[ACYL-CARRIER-PROTEIN] SYNTHASE 3"/>
    <property type="match status" value="1"/>
</dbReference>
<dbReference type="InterPro" id="IPR016039">
    <property type="entry name" value="Thiolase-like"/>
</dbReference>
<dbReference type="eggNOG" id="COG0332">
    <property type="taxonomic scope" value="Bacteria"/>
</dbReference>
<accession>A0A060LQK3</accession>
<proteinExistence type="predicted"/>
<dbReference type="PATRIC" id="fig|1246626.3.peg.950"/>
<organism evidence="5 6">
    <name type="scientific">Shouchella lehensis G1</name>
    <dbReference type="NCBI Taxonomy" id="1246626"/>
    <lineage>
        <taxon>Bacteria</taxon>
        <taxon>Bacillati</taxon>
        <taxon>Bacillota</taxon>
        <taxon>Bacilli</taxon>
        <taxon>Bacillales</taxon>
        <taxon>Bacillaceae</taxon>
        <taxon>Shouchella</taxon>
    </lineage>
</organism>
<dbReference type="HOGENOM" id="CLU_039592_2_2_9"/>
<dbReference type="RefSeq" id="WP_038477770.1">
    <property type="nucleotide sequence ID" value="NZ_CP003923.1"/>
</dbReference>
<dbReference type="GO" id="GO:0044550">
    <property type="term" value="P:secondary metabolite biosynthetic process"/>
    <property type="evidence" value="ECO:0007669"/>
    <property type="project" value="TreeGrafter"/>
</dbReference>
<dbReference type="Pfam" id="PF08541">
    <property type="entry name" value="ACP_syn_III_C"/>
    <property type="match status" value="1"/>
</dbReference>
<reference evidence="5 6" key="1">
    <citation type="journal article" date="2014" name="Gene">
        <title>A comparative genomic analysis of the alkalitolerant soil bacterium Bacillus lehensis G1.</title>
        <authorList>
            <person name="Noor Y.M."/>
            <person name="Samsulrizal N.H."/>
            <person name="Jema'on N.A."/>
            <person name="Low K.O."/>
            <person name="Ramli A.N."/>
            <person name="Alias N.I."/>
            <person name="Damis S.I."/>
            <person name="Fuzi S.F."/>
            <person name="Isa M.N."/>
            <person name="Murad A.M."/>
            <person name="Raih M.F."/>
            <person name="Bakar F.D."/>
            <person name="Najimudin N."/>
            <person name="Mahadi N.M."/>
            <person name="Illias R.M."/>
        </authorList>
    </citation>
    <scope>NUCLEOTIDE SEQUENCE [LARGE SCALE GENOMIC DNA]</scope>
    <source>
        <strain evidence="5 6">G1</strain>
    </source>
</reference>
<dbReference type="InterPro" id="IPR013747">
    <property type="entry name" value="ACP_syn_III_C"/>
</dbReference>
<dbReference type="Gene3D" id="3.40.47.10">
    <property type="match status" value="1"/>
</dbReference>